<dbReference type="Pfam" id="PF13469">
    <property type="entry name" value="Sulfotransfer_3"/>
    <property type="match status" value="1"/>
</dbReference>
<proteinExistence type="predicted"/>
<accession>A0A934TMK7</accession>
<evidence type="ECO:0000313" key="1">
    <source>
        <dbReference type="EMBL" id="MBK5928314.1"/>
    </source>
</evidence>
<dbReference type="AlphaFoldDB" id="A0A934TMK7"/>
<protein>
    <recommendedName>
        <fullName evidence="3">Sulfotransferase</fullName>
    </recommendedName>
</protein>
<dbReference type="InterPro" id="IPR027417">
    <property type="entry name" value="P-loop_NTPase"/>
</dbReference>
<reference evidence="1" key="2">
    <citation type="journal article" date="2020" name="Microorganisms">
        <title>Osmotic Adaptation and Compatible Solute Biosynthesis of Phototrophic Bacteria as Revealed from Genome Analyses.</title>
        <authorList>
            <person name="Imhoff J.F."/>
            <person name="Rahn T."/>
            <person name="Kunzel S."/>
            <person name="Keller A."/>
            <person name="Neulinger S.C."/>
        </authorList>
    </citation>
    <scope>NUCLEOTIDE SEQUENCE</scope>
    <source>
        <strain evidence="1">LMG 28126</strain>
    </source>
</reference>
<organism evidence="1 2">
    <name type="scientific">Rhodobaculum claviforme</name>
    <dbReference type="NCBI Taxonomy" id="1549854"/>
    <lineage>
        <taxon>Bacteria</taxon>
        <taxon>Pseudomonadati</taxon>
        <taxon>Pseudomonadota</taxon>
        <taxon>Alphaproteobacteria</taxon>
        <taxon>Rhodobacterales</taxon>
        <taxon>Paracoccaceae</taxon>
        <taxon>Rhodobaculum</taxon>
    </lineage>
</organism>
<dbReference type="SUPFAM" id="SSF52540">
    <property type="entry name" value="P-loop containing nucleoside triphosphate hydrolases"/>
    <property type="match status" value="1"/>
</dbReference>
<name>A0A934TMK7_9RHOB</name>
<comment type="caution">
    <text evidence="1">The sequence shown here is derived from an EMBL/GenBank/DDBJ whole genome shotgun (WGS) entry which is preliminary data.</text>
</comment>
<evidence type="ECO:0000313" key="2">
    <source>
        <dbReference type="Proteomes" id="UP000706333"/>
    </source>
</evidence>
<keyword evidence="2" id="KW-1185">Reference proteome</keyword>
<dbReference type="EMBL" id="NHSD01000299">
    <property type="protein sequence ID" value="MBK5928314.1"/>
    <property type="molecule type" value="Genomic_DNA"/>
</dbReference>
<reference evidence="1" key="1">
    <citation type="submission" date="2017-05" db="EMBL/GenBank/DDBJ databases">
        <authorList>
            <person name="Imhoff J.F."/>
            <person name="Rahn T."/>
            <person name="Kuenzel S."/>
            <person name="Neulinger S.C."/>
        </authorList>
    </citation>
    <scope>NUCLEOTIDE SEQUENCE</scope>
    <source>
        <strain evidence="1">LMG 28126</strain>
    </source>
</reference>
<dbReference type="Proteomes" id="UP000706333">
    <property type="component" value="Unassembled WGS sequence"/>
</dbReference>
<sequence length="128" mass="13981">MDCIQGPRSSVLTLHRNLAKVLALLPGAPGVHILRDPSDVARSNIAMMWTGNVYFGADTWLKTERDGQDHGHHAADRTLAMRYEDLVSDPEGVLTQICAHVDLDFDPVVLGYGATTTYDPPDPSLAQQ</sequence>
<evidence type="ECO:0008006" key="3">
    <source>
        <dbReference type="Google" id="ProtNLM"/>
    </source>
</evidence>
<dbReference type="Gene3D" id="3.40.50.300">
    <property type="entry name" value="P-loop containing nucleotide triphosphate hydrolases"/>
    <property type="match status" value="1"/>
</dbReference>
<gene>
    <name evidence="1" type="ORF">CCR87_13390</name>
</gene>